<dbReference type="CDD" id="cd00403">
    <property type="entry name" value="Ribosomal_L1"/>
    <property type="match status" value="1"/>
</dbReference>
<organism evidence="5 6">
    <name type="scientific">Lepeophtheirus salmonis</name>
    <name type="common">Salmon louse</name>
    <name type="synonym">Caligus salmonis</name>
    <dbReference type="NCBI Taxonomy" id="72036"/>
    <lineage>
        <taxon>Eukaryota</taxon>
        <taxon>Metazoa</taxon>
        <taxon>Ecdysozoa</taxon>
        <taxon>Arthropoda</taxon>
        <taxon>Crustacea</taxon>
        <taxon>Multicrustacea</taxon>
        <taxon>Hexanauplia</taxon>
        <taxon>Copepoda</taxon>
        <taxon>Siphonostomatoida</taxon>
        <taxon>Caligidae</taxon>
        <taxon>Lepeophtheirus</taxon>
    </lineage>
</organism>
<dbReference type="InterPro" id="IPR023673">
    <property type="entry name" value="Ribosomal_uL1_CS"/>
</dbReference>
<proteinExistence type="inferred from homology"/>
<dbReference type="FunFam" id="3.30.190.20:FF:000006">
    <property type="entry name" value="Ribosomal protein"/>
    <property type="match status" value="1"/>
</dbReference>
<gene>
    <name evidence="5" type="ORF">LSAA_3183</name>
</gene>
<keyword evidence="2 4" id="KW-0689">Ribosomal protein</keyword>
<dbReference type="PROSITE" id="PS01199">
    <property type="entry name" value="RIBOSOMAL_L1"/>
    <property type="match status" value="1"/>
</dbReference>
<dbReference type="GO" id="GO:0003735">
    <property type="term" value="F:structural constituent of ribosome"/>
    <property type="evidence" value="ECO:0007669"/>
    <property type="project" value="InterPro"/>
</dbReference>
<dbReference type="GO" id="GO:0015934">
    <property type="term" value="C:large ribosomal subunit"/>
    <property type="evidence" value="ECO:0007669"/>
    <property type="project" value="InterPro"/>
</dbReference>
<comment type="similarity">
    <text evidence="1 4">Belongs to the universal ribosomal protein uL1 family.</text>
</comment>
<accession>A0A7R8CFJ9</accession>
<dbReference type="Proteomes" id="UP000675881">
    <property type="component" value="Chromosome 11"/>
</dbReference>
<dbReference type="PANTHER" id="PTHR23105">
    <property type="entry name" value="RIBOSOMAL PROTEIN L7AE FAMILY MEMBER"/>
    <property type="match status" value="1"/>
</dbReference>
<dbReference type="GO" id="GO:0006412">
    <property type="term" value="P:translation"/>
    <property type="evidence" value="ECO:0007669"/>
    <property type="project" value="InterPro"/>
</dbReference>
<dbReference type="SUPFAM" id="SSF56808">
    <property type="entry name" value="Ribosomal protein L1"/>
    <property type="match status" value="1"/>
</dbReference>
<evidence type="ECO:0000313" key="6">
    <source>
        <dbReference type="Proteomes" id="UP000675881"/>
    </source>
</evidence>
<dbReference type="AlphaFoldDB" id="A0A7R8CFJ9"/>
<dbReference type="EMBL" id="HG994590">
    <property type="protein sequence ID" value="CAF2802914.1"/>
    <property type="molecule type" value="Genomic_DNA"/>
</dbReference>
<dbReference type="Gene3D" id="3.30.190.20">
    <property type="match status" value="1"/>
</dbReference>
<dbReference type="PIRSF" id="PIRSF002155">
    <property type="entry name" value="Ribosomal_L1"/>
    <property type="match status" value="1"/>
</dbReference>
<dbReference type="InterPro" id="IPR028364">
    <property type="entry name" value="Ribosomal_uL1/biogenesis"/>
</dbReference>
<dbReference type="Gene3D" id="3.40.50.790">
    <property type="match status" value="1"/>
</dbReference>
<evidence type="ECO:0000256" key="1">
    <source>
        <dbReference type="ARBA" id="ARBA00010531"/>
    </source>
</evidence>
<evidence type="ECO:0000256" key="3">
    <source>
        <dbReference type="ARBA" id="ARBA00023274"/>
    </source>
</evidence>
<name>A0A7R8CFJ9_LEPSM</name>
<dbReference type="Pfam" id="PF00687">
    <property type="entry name" value="Ribosomal_L1"/>
    <property type="match status" value="1"/>
</dbReference>
<evidence type="ECO:0000256" key="4">
    <source>
        <dbReference type="RuleBase" id="RU000659"/>
    </source>
</evidence>
<sequence length="231" mass="26146">MASKVPKEVLFECVREVLAKKKCKFTETVDLQVCLKNYDPQKDKRFSGTVKSCGGDVAYFHINMVYQDSITSLAPKFNVCVLGDQQHCDEAKEREMPFMSADDLKKLNKNKKLVKKLAKKYDAFMASESLIKQIPRLLGPGLNKAGKFPSLLTHNDDMIAKSNDLKATIKFQMKKVLCLSVAVGNCSMTEDEIVQNTNLAINFLVSLLKKHWQNVRSLYIKSTMGPPQRLY</sequence>
<dbReference type="InterPro" id="IPR016095">
    <property type="entry name" value="Ribosomal_uL1_3-a/b-sand"/>
</dbReference>
<dbReference type="OrthoDB" id="2449818at2759"/>
<protein>
    <recommendedName>
        <fullName evidence="4">Ribosomal protein</fullName>
    </recommendedName>
</protein>
<dbReference type="InterPro" id="IPR002143">
    <property type="entry name" value="Ribosomal_uL1"/>
</dbReference>
<reference evidence="5" key="1">
    <citation type="submission" date="2021-02" db="EMBL/GenBank/DDBJ databases">
        <authorList>
            <person name="Bekaert M."/>
        </authorList>
    </citation>
    <scope>NUCLEOTIDE SEQUENCE</scope>
    <source>
        <strain evidence="5">IoA-00</strain>
    </source>
</reference>
<evidence type="ECO:0000256" key="2">
    <source>
        <dbReference type="ARBA" id="ARBA00022980"/>
    </source>
</evidence>
<keyword evidence="3 4" id="KW-0687">Ribonucleoprotein</keyword>
<dbReference type="GO" id="GO:0003723">
    <property type="term" value="F:RNA binding"/>
    <property type="evidence" value="ECO:0007669"/>
    <property type="project" value="InterPro"/>
</dbReference>
<dbReference type="InterPro" id="IPR023674">
    <property type="entry name" value="Ribosomal_uL1-like"/>
</dbReference>
<dbReference type="InterPro" id="IPR050257">
    <property type="entry name" value="eL8/uL1-like"/>
</dbReference>
<evidence type="ECO:0000313" key="5">
    <source>
        <dbReference type="EMBL" id="CAF2802914.1"/>
    </source>
</evidence>
<dbReference type="FunFam" id="3.40.50.790:FF:000002">
    <property type="entry name" value="Ribosomal protein"/>
    <property type="match status" value="1"/>
</dbReference>
<keyword evidence="6" id="KW-1185">Reference proteome</keyword>